<accession>A0A2H0TXD7</accession>
<dbReference type="Proteomes" id="UP000231530">
    <property type="component" value="Unassembled WGS sequence"/>
</dbReference>
<evidence type="ECO:0000313" key="2">
    <source>
        <dbReference type="Proteomes" id="UP000231530"/>
    </source>
</evidence>
<protein>
    <submittedName>
        <fullName evidence="1">Uncharacterized protein</fullName>
    </submittedName>
</protein>
<reference evidence="2" key="1">
    <citation type="submission" date="2017-09" db="EMBL/GenBank/DDBJ databases">
        <title>Depth-based differentiation of microbial function through sediment-hosted aquifers and enrichment of novel symbionts in the deep terrestrial subsurface.</title>
        <authorList>
            <person name="Probst A.J."/>
            <person name="Ladd B."/>
            <person name="Jarett J.K."/>
            <person name="Geller-Mcgrath D.E."/>
            <person name="Sieber C.M.K."/>
            <person name="Emerson J.B."/>
            <person name="Anantharaman K."/>
            <person name="Thomas B.C."/>
            <person name="Malmstrom R."/>
            <person name="Stieglmeier M."/>
            <person name="Klingl A."/>
            <person name="Woyke T."/>
            <person name="Ryan C.M."/>
            <person name="Banfield J.F."/>
        </authorList>
    </citation>
    <scope>NUCLEOTIDE SEQUENCE [LARGE SCALE GENOMIC DNA]</scope>
</reference>
<proteinExistence type="predicted"/>
<sequence length="67" mass="8144">MKVKEKYVRRYQALCKELYNKDIPYDQAYTECMHLYLFCEAVHAPFTREELDELEKIRTSVIIPRLT</sequence>
<gene>
    <name evidence="1" type="ORF">COU32_00170</name>
</gene>
<organism evidence="1 2">
    <name type="scientific">Candidatus Magasanikbacteria bacterium CG10_big_fil_rev_8_21_14_0_10_42_10</name>
    <dbReference type="NCBI Taxonomy" id="1974649"/>
    <lineage>
        <taxon>Bacteria</taxon>
        <taxon>Candidatus Magasanikiibacteriota</taxon>
    </lineage>
</organism>
<comment type="caution">
    <text evidence="1">The sequence shown here is derived from an EMBL/GenBank/DDBJ whole genome shotgun (WGS) entry which is preliminary data.</text>
</comment>
<dbReference type="EMBL" id="PFBY01000002">
    <property type="protein sequence ID" value="PIR76813.1"/>
    <property type="molecule type" value="Genomic_DNA"/>
</dbReference>
<evidence type="ECO:0000313" key="1">
    <source>
        <dbReference type="EMBL" id="PIR76813.1"/>
    </source>
</evidence>
<name>A0A2H0TXD7_9BACT</name>
<dbReference type="AlphaFoldDB" id="A0A2H0TXD7"/>